<feature type="transmembrane region" description="Helical" evidence="1">
    <location>
        <begin position="39"/>
        <end position="57"/>
    </location>
</feature>
<reference evidence="2" key="1">
    <citation type="submission" date="2021-02" db="EMBL/GenBank/DDBJ databases">
        <title>Taxonomy, biology and ecology of Rhodococcus bacteria occurring in California pistachio and other woody hosts as revealed by genome sequence analyses.</title>
        <authorList>
            <person name="Riely B."/>
            <person name="Gai Y."/>
        </authorList>
    </citation>
    <scope>NUCLEOTIDE SEQUENCE</scope>
    <source>
        <strain evidence="2">BP-295</strain>
    </source>
</reference>
<feature type="transmembrane region" description="Helical" evidence="1">
    <location>
        <begin position="107"/>
        <end position="135"/>
    </location>
</feature>
<gene>
    <name evidence="2" type="ORF">JTZ10_07960</name>
</gene>
<name>A0AAW4G391_GORRU</name>
<evidence type="ECO:0000256" key="1">
    <source>
        <dbReference type="SAM" id="Phobius"/>
    </source>
</evidence>
<evidence type="ECO:0000313" key="2">
    <source>
        <dbReference type="EMBL" id="MBM7277694.1"/>
    </source>
</evidence>
<evidence type="ECO:0000313" key="3">
    <source>
        <dbReference type="Proteomes" id="UP001195196"/>
    </source>
</evidence>
<dbReference type="AlphaFoldDB" id="A0AAW4G391"/>
<proteinExistence type="predicted"/>
<dbReference type="Proteomes" id="UP001195196">
    <property type="component" value="Unassembled WGS sequence"/>
</dbReference>
<feature type="transmembrane region" description="Helical" evidence="1">
    <location>
        <begin position="64"/>
        <end position="87"/>
    </location>
</feature>
<protein>
    <submittedName>
        <fullName evidence="2">YtxH domain-containing protein</fullName>
    </submittedName>
</protein>
<keyword evidence="1" id="KW-1133">Transmembrane helix</keyword>
<sequence>MPRTVRTPDAFTRVAAAGVVPTVAIAAHGAAGGQALSSGGVVLTVAIGVVAAMVLQVATRGRRLVPAAASAAGVLTAAQVASHWSLAADAAHVTHDAPALPMLLTHLVAIPLSAVLIVVGAQLLAVIGSVIASLIPPAALRVPGTPLVFWTRPAVVAGPAVGGTGVRGPPLGF</sequence>
<dbReference type="RefSeq" id="WP_204717779.1">
    <property type="nucleotide sequence ID" value="NZ_JAFFGU010000003.1"/>
</dbReference>
<keyword evidence="1" id="KW-0812">Transmembrane</keyword>
<accession>A0AAW4G391</accession>
<keyword evidence="1" id="KW-0472">Membrane</keyword>
<dbReference type="EMBL" id="JAFFGU010000003">
    <property type="protein sequence ID" value="MBM7277694.1"/>
    <property type="molecule type" value="Genomic_DNA"/>
</dbReference>
<organism evidence="2 3">
    <name type="scientific">Gordonia rubripertincta</name>
    <name type="common">Rhodococcus corallinus</name>
    <dbReference type="NCBI Taxonomy" id="36822"/>
    <lineage>
        <taxon>Bacteria</taxon>
        <taxon>Bacillati</taxon>
        <taxon>Actinomycetota</taxon>
        <taxon>Actinomycetes</taxon>
        <taxon>Mycobacteriales</taxon>
        <taxon>Gordoniaceae</taxon>
        <taxon>Gordonia</taxon>
    </lineage>
</organism>
<comment type="caution">
    <text evidence="2">The sequence shown here is derived from an EMBL/GenBank/DDBJ whole genome shotgun (WGS) entry which is preliminary data.</text>
</comment>